<comment type="cofactor">
    <cofactor evidence="4">
        <name>Zn(2+)</name>
        <dbReference type="ChEBI" id="CHEBI:29105"/>
    </cofactor>
    <text evidence="4">Binds 1 zinc ion per subunit.</text>
</comment>
<dbReference type="OrthoDB" id="52456at2157"/>
<comment type="caution">
    <text evidence="4">Lacks conserved residue(s) required for the propagation of feature annotation.</text>
</comment>
<comment type="caution">
    <text evidence="6">The sequence shown here is derived from an EMBL/GenBank/DDBJ whole genome shotgun (WGS) entry which is preliminary data.</text>
</comment>
<proteinExistence type="inferred from homology"/>
<dbReference type="STRING" id="55758.MBFIL_14830"/>
<dbReference type="FunFam" id="3.10.450.80:FF:000001">
    <property type="entry name" value="60S ribosomal protein L44"/>
    <property type="match status" value="1"/>
</dbReference>
<organism evidence="6 7">
    <name type="scientific">Methanobrevibacter filiformis</name>
    <dbReference type="NCBI Taxonomy" id="55758"/>
    <lineage>
        <taxon>Archaea</taxon>
        <taxon>Methanobacteriati</taxon>
        <taxon>Methanobacteriota</taxon>
        <taxon>Methanomada group</taxon>
        <taxon>Methanobacteria</taxon>
        <taxon>Methanobacteriales</taxon>
        <taxon>Methanobacteriaceae</taxon>
        <taxon>Methanobrevibacter</taxon>
    </lineage>
</organism>
<dbReference type="RefSeq" id="WP_066973212.1">
    <property type="nucleotide sequence ID" value="NZ_LWMT01000251.1"/>
</dbReference>
<dbReference type="PANTHER" id="PTHR10369">
    <property type="entry name" value="60S RIBOSOMAL PROTEIN L36A/L44"/>
    <property type="match status" value="1"/>
</dbReference>
<evidence type="ECO:0000256" key="1">
    <source>
        <dbReference type="ARBA" id="ARBA00009364"/>
    </source>
</evidence>
<comment type="subunit">
    <text evidence="4">Part of the 50S ribosomal subunit.</text>
</comment>
<name>A0A166A075_9EURY</name>
<keyword evidence="4" id="KW-0862">Zinc</keyword>
<keyword evidence="4" id="KW-0479">Metal-binding</keyword>
<dbReference type="GO" id="GO:0005840">
    <property type="term" value="C:ribosome"/>
    <property type="evidence" value="ECO:0007669"/>
    <property type="project" value="UniProtKB-KW"/>
</dbReference>
<dbReference type="GO" id="GO:1990904">
    <property type="term" value="C:ribonucleoprotein complex"/>
    <property type="evidence" value="ECO:0007669"/>
    <property type="project" value="UniProtKB-KW"/>
</dbReference>
<keyword evidence="3 4" id="KW-0687">Ribonucleoprotein</keyword>
<evidence type="ECO:0000256" key="3">
    <source>
        <dbReference type="ARBA" id="ARBA00023274"/>
    </source>
</evidence>
<dbReference type="InterPro" id="IPR053708">
    <property type="entry name" value="Ribosomal_LSU_eL42"/>
</dbReference>
<dbReference type="GO" id="GO:0006412">
    <property type="term" value="P:translation"/>
    <property type="evidence" value="ECO:0007669"/>
    <property type="project" value="UniProtKB-UniRule"/>
</dbReference>
<feature type="binding site" evidence="4">
    <location>
        <position position="14"/>
    </location>
    <ligand>
        <name>Zn(2+)</name>
        <dbReference type="ChEBI" id="CHEBI:29105"/>
    </ligand>
</feature>
<gene>
    <name evidence="4" type="primary">rpl44e</name>
    <name evidence="6" type="ORF">MBFIL_14830</name>
</gene>
<dbReference type="Pfam" id="PF00935">
    <property type="entry name" value="Ribosomal_L44"/>
    <property type="match status" value="1"/>
</dbReference>
<dbReference type="Proteomes" id="UP000077066">
    <property type="component" value="Unassembled WGS sequence"/>
</dbReference>
<evidence type="ECO:0000313" key="6">
    <source>
        <dbReference type="EMBL" id="KZX11399.1"/>
    </source>
</evidence>
<dbReference type="PROSITE" id="PS01172">
    <property type="entry name" value="RIBOSOMAL_L44E"/>
    <property type="match status" value="1"/>
</dbReference>
<comment type="similarity">
    <text evidence="1 4 5">Belongs to the eukaryotic ribosomal protein eL42 family.</text>
</comment>
<dbReference type="GO" id="GO:0070180">
    <property type="term" value="F:large ribosomal subunit rRNA binding"/>
    <property type="evidence" value="ECO:0007669"/>
    <property type="project" value="UniProtKB-UniRule"/>
</dbReference>
<dbReference type="InterPro" id="IPR000552">
    <property type="entry name" value="Ribosomal_eL44"/>
</dbReference>
<dbReference type="PATRIC" id="fig|55758.3.peg.1673"/>
<keyword evidence="4" id="KW-0863">Zinc-finger</keyword>
<keyword evidence="4" id="KW-0694">RNA-binding</keyword>
<comment type="function">
    <text evidence="4">Binds to the 23S rRNA.</text>
</comment>
<accession>A0A166A075</accession>
<evidence type="ECO:0000313" key="7">
    <source>
        <dbReference type="Proteomes" id="UP000077066"/>
    </source>
</evidence>
<dbReference type="HAMAP" id="MF_01476">
    <property type="entry name" value="Ribosomal_L44e"/>
    <property type="match status" value="1"/>
</dbReference>
<feature type="binding site" evidence="4">
    <location>
        <position position="73"/>
    </location>
    <ligand>
        <name>Zn(2+)</name>
        <dbReference type="ChEBI" id="CHEBI:29105"/>
    </ligand>
</feature>
<keyword evidence="7" id="KW-1185">Reference proteome</keyword>
<keyword evidence="2 4" id="KW-0689">Ribosomal protein</keyword>
<dbReference type="NCBIfam" id="NF004425">
    <property type="entry name" value="PRK05767.1"/>
    <property type="match status" value="1"/>
</dbReference>
<evidence type="ECO:0000256" key="5">
    <source>
        <dbReference type="RuleBase" id="RU000666"/>
    </source>
</evidence>
<dbReference type="AlphaFoldDB" id="A0A166A075"/>
<evidence type="ECO:0000256" key="2">
    <source>
        <dbReference type="ARBA" id="ARBA00022980"/>
    </source>
</evidence>
<evidence type="ECO:0000256" key="4">
    <source>
        <dbReference type="HAMAP-Rule" id="MF_01476"/>
    </source>
</evidence>
<feature type="binding site" evidence="4">
    <location>
        <position position="11"/>
    </location>
    <ligand>
        <name>Zn(2+)</name>
        <dbReference type="ChEBI" id="CHEBI:29105"/>
    </ligand>
</feature>
<dbReference type="InterPro" id="IPR011332">
    <property type="entry name" value="Ribosomal_zn-bd"/>
</dbReference>
<dbReference type="GO" id="GO:0008270">
    <property type="term" value="F:zinc ion binding"/>
    <property type="evidence" value="ECO:0007669"/>
    <property type="project" value="UniProtKB-UniRule"/>
</dbReference>
<feature type="binding site" evidence="4">
    <location>
        <position position="70"/>
    </location>
    <ligand>
        <name>Zn(2+)</name>
        <dbReference type="ChEBI" id="CHEBI:29105"/>
    </ligand>
</feature>
<keyword evidence="4" id="KW-0699">rRNA-binding</keyword>
<sequence>MKIPKEKRTYCPKCKKHTIHEILIAKKRKASELKWGQRQFRRVTSGYRGYPRPLPSGNKPVKKLDLRLKCKECGKSHIASSFRTGKPEFVAK</sequence>
<reference evidence="6 7" key="1">
    <citation type="submission" date="2016-04" db="EMBL/GenBank/DDBJ databases">
        <title>Genome sequence of Methanobrevibacter filiformis DSM 11501.</title>
        <authorList>
            <person name="Poehlein A."/>
            <person name="Seedorf H."/>
            <person name="Daniel R."/>
        </authorList>
    </citation>
    <scope>NUCLEOTIDE SEQUENCE [LARGE SCALE GENOMIC DNA]</scope>
    <source>
        <strain evidence="6 7">DSM 11501</strain>
    </source>
</reference>
<dbReference type="EMBL" id="LWMT01000251">
    <property type="protein sequence ID" value="KZX11399.1"/>
    <property type="molecule type" value="Genomic_DNA"/>
</dbReference>
<protein>
    <recommendedName>
        <fullName evidence="4">Large ribosomal subunit protein eL42</fullName>
    </recommendedName>
</protein>
<dbReference type="Gene3D" id="3.10.450.80">
    <property type="match status" value="1"/>
</dbReference>
<dbReference type="SUPFAM" id="SSF57829">
    <property type="entry name" value="Zn-binding ribosomal proteins"/>
    <property type="match status" value="1"/>
</dbReference>
<dbReference type="GO" id="GO:0003735">
    <property type="term" value="F:structural constituent of ribosome"/>
    <property type="evidence" value="ECO:0007669"/>
    <property type="project" value="InterPro"/>
</dbReference>